<gene>
    <name evidence="2" type="ORF">TNIN_61851</name>
</gene>
<feature type="compositionally biased region" description="Polar residues" evidence="1">
    <location>
        <begin position="1"/>
        <end position="19"/>
    </location>
</feature>
<dbReference type="EMBL" id="BMAV01000865">
    <property type="protein sequence ID" value="GFY38469.1"/>
    <property type="molecule type" value="Genomic_DNA"/>
</dbReference>
<accession>A0A8X6WNQ8</accession>
<organism evidence="2 3">
    <name type="scientific">Trichonephila inaurata madagascariensis</name>
    <dbReference type="NCBI Taxonomy" id="2747483"/>
    <lineage>
        <taxon>Eukaryota</taxon>
        <taxon>Metazoa</taxon>
        <taxon>Ecdysozoa</taxon>
        <taxon>Arthropoda</taxon>
        <taxon>Chelicerata</taxon>
        <taxon>Arachnida</taxon>
        <taxon>Araneae</taxon>
        <taxon>Araneomorphae</taxon>
        <taxon>Entelegynae</taxon>
        <taxon>Araneoidea</taxon>
        <taxon>Nephilidae</taxon>
        <taxon>Trichonephila</taxon>
        <taxon>Trichonephila inaurata</taxon>
    </lineage>
</organism>
<evidence type="ECO:0000256" key="1">
    <source>
        <dbReference type="SAM" id="MobiDB-lite"/>
    </source>
</evidence>
<evidence type="ECO:0000313" key="2">
    <source>
        <dbReference type="EMBL" id="GFY38469.1"/>
    </source>
</evidence>
<feature type="region of interest" description="Disordered" evidence="1">
    <location>
        <begin position="1"/>
        <end position="22"/>
    </location>
</feature>
<evidence type="ECO:0000313" key="3">
    <source>
        <dbReference type="Proteomes" id="UP000886998"/>
    </source>
</evidence>
<dbReference type="Proteomes" id="UP000886998">
    <property type="component" value="Unassembled WGS sequence"/>
</dbReference>
<comment type="caution">
    <text evidence="2">The sequence shown here is derived from an EMBL/GenBank/DDBJ whole genome shotgun (WGS) entry which is preliminary data.</text>
</comment>
<keyword evidence="3" id="KW-1185">Reference proteome</keyword>
<name>A0A8X6WNQ8_9ARAC</name>
<reference evidence="2" key="1">
    <citation type="submission" date="2020-08" db="EMBL/GenBank/DDBJ databases">
        <title>Multicomponent nature underlies the extraordinary mechanical properties of spider dragline silk.</title>
        <authorList>
            <person name="Kono N."/>
            <person name="Nakamura H."/>
            <person name="Mori M."/>
            <person name="Yoshida Y."/>
            <person name="Ohtoshi R."/>
            <person name="Malay A.D."/>
            <person name="Moran D.A.P."/>
            <person name="Tomita M."/>
            <person name="Numata K."/>
            <person name="Arakawa K."/>
        </authorList>
    </citation>
    <scope>NUCLEOTIDE SEQUENCE</scope>
</reference>
<protein>
    <submittedName>
        <fullName evidence="2">Uncharacterized protein</fullName>
    </submittedName>
</protein>
<sequence>MDLSLPSSNNTSRLGTSEDPNCERLQANATDMKKFAIILENIKSMINVLRLNGRTDENDRILADNFCEIQLTDINLALNLFIRISNMFK</sequence>
<proteinExistence type="predicted"/>
<dbReference type="AlphaFoldDB" id="A0A8X6WNQ8"/>